<evidence type="ECO:0000313" key="5">
    <source>
        <dbReference type="Proteomes" id="UP000657592"/>
    </source>
</evidence>
<dbReference type="Proteomes" id="UP000657592">
    <property type="component" value="Unassembled WGS sequence"/>
</dbReference>
<accession>A0A917MMH8</accession>
<dbReference type="Pfam" id="PF00300">
    <property type="entry name" value="His_Phos_1"/>
    <property type="match status" value="1"/>
</dbReference>
<dbReference type="EMBL" id="BMJY01000001">
    <property type="protein sequence ID" value="GGH35090.1"/>
    <property type="molecule type" value="Genomic_DNA"/>
</dbReference>
<sequence length="193" mass="20706">MTILALVRHGQTDWNRAQRIQGRTDVPLNDTGRGQARDAAERLRDGGYGRVVASPLQRAHETARIIAAVLGLEEPETHAGLVERDYGDGEGMIVTDYREAYGTGPVPGAEAPEHVTERALAAVRDIASRDDDVPTIVVAHGGVIRALLTHASGGRLPRPGERVENGASNVFRFVDGELALTEHVELVPAEARG</sequence>
<feature type="binding site" evidence="2">
    <location>
        <begin position="8"/>
        <end position="15"/>
    </location>
    <ligand>
        <name>substrate</name>
    </ligand>
</feature>
<reference evidence="4" key="1">
    <citation type="journal article" date="2014" name="Int. J. Syst. Evol. Microbiol.">
        <title>Complete genome sequence of Corynebacterium casei LMG S-19264T (=DSM 44701T), isolated from a smear-ripened cheese.</title>
        <authorList>
            <consortium name="US DOE Joint Genome Institute (JGI-PGF)"/>
            <person name="Walter F."/>
            <person name="Albersmeier A."/>
            <person name="Kalinowski J."/>
            <person name="Ruckert C."/>
        </authorList>
    </citation>
    <scope>NUCLEOTIDE SEQUENCE</scope>
    <source>
        <strain evidence="4">CGMCC 1.15794</strain>
    </source>
</reference>
<comment type="caution">
    <text evidence="4">The sequence shown here is derived from an EMBL/GenBank/DDBJ whole genome shotgun (WGS) entry which is preliminary data.</text>
</comment>
<dbReference type="SMART" id="SM00855">
    <property type="entry name" value="PGAM"/>
    <property type="match status" value="1"/>
</dbReference>
<dbReference type="GO" id="GO:0005737">
    <property type="term" value="C:cytoplasm"/>
    <property type="evidence" value="ECO:0007669"/>
    <property type="project" value="TreeGrafter"/>
</dbReference>
<dbReference type="RefSeq" id="WP_188754495.1">
    <property type="nucleotide sequence ID" value="NZ_BMJY01000001.1"/>
</dbReference>
<dbReference type="PANTHER" id="PTHR48100:SF59">
    <property type="entry name" value="ADENOSYLCOBALAMIN_ALPHA-RIBAZOLE PHOSPHATASE"/>
    <property type="match status" value="1"/>
</dbReference>
<dbReference type="GO" id="GO:0016791">
    <property type="term" value="F:phosphatase activity"/>
    <property type="evidence" value="ECO:0007669"/>
    <property type="project" value="TreeGrafter"/>
</dbReference>
<feature type="binding site" evidence="2">
    <location>
        <position position="58"/>
    </location>
    <ligand>
        <name>substrate</name>
    </ligand>
</feature>
<organism evidence="4 5">
    <name type="scientific">Microbacterium album</name>
    <dbReference type="NCBI Taxonomy" id="2053191"/>
    <lineage>
        <taxon>Bacteria</taxon>
        <taxon>Bacillati</taxon>
        <taxon>Actinomycetota</taxon>
        <taxon>Actinomycetes</taxon>
        <taxon>Micrococcales</taxon>
        <taxon>Microbacteriaceae</taxon>
        <taxon>Microbacterium</taxon>
    </lineage>
</organism>
<feature type="active site" description="Proton donor/acceptor" evidence="1">
    <location>
        <position position="83"/>
    </location>
</feature>
<reference evidence="4" key="2">
    <citation type="submission" date="2020-09" db="EMBL/GenBank/DDBJ databases">
        <authorList>
            <person name="Sun Q."/>
            <person name="Zhou Y."/>
        </authorList>
    </citation>
    <scope>NUCLEOTIDE SEQUENCE</scope>
    <source>
        <strain evidence="4">CGMCC 1.15794</strain>
    </source>
</reference>
<dbReference type="CDD" id="cd07067">
    <property type="entry name" value="HP_PGM_like"/>
    <property type="match status" value="1"/>
</dbReference>
<dbReference type="AlphaFoldDB" id="A0A917MMH8"/>
<proteinExistence type="predicted"/>
<dbReference type="InterPro" id="IPR013078">
    <property type="entry name" value="His_Pase_superF_clade-1"/>
</dbReference>
<feature type="binding site" evidence="2">
    <location>
        <begin position="83"/>
        <end position="86"/>
    </location>
    <ligand>
        <name>substrate</name>
    </ligand>
</feature>
<name>A0A917MMH8_9MICO</name>
<dbReference type="InterPro" id="IPR050275">
    <property type="entry name" value="PGM_Phosphatase"/>
</dbReference>
<evidence type="ECO:0000313" key="4">
    <source>
        <dbReference type="EMBL" id="GGH35090.1"/>
    </source>
</evidence>
<dbReference type="InterPro" id="IPR001345">
    <property type="entry name" value="PG/BPGM_mutase_AS"/>
</dbReference>
<evidence type="ECO:0000256" key="1">
    <source>
        <dbReference type="PIRSR" id="PIRSR613078-1"/>
    </source>
</evidence>
<keyword evidence="5" id="KW-1185">Reference proteome</keyword>
<evidence type="ECO:0000256" key="2">
    <source>
        <dbReference type="PIRSR" id="PIRSR613078-2"/>
    </source>
</evidence>
<gene>
    <name evidence="4" type="primary">phoE</name>
    <name evidence="4" type="ORF">GCM10010921_03280</name>
</gene>
<feature type="active site" description="Tele-phosphohistidine intermediate" evidence="1">
    <location>
        <position position="9"/>
    </location>
</feature>
<dbReference type="PANTHER" id="PTHR48100">
    <property type="entry name" value="BROAD-SPECIFICITY PHOSPHATASE YOR283W-RELATED"/>
    <property type="match status" value="1"/>
</dbReference>
<protein>
    <submittedName>
        <fullName evidence="4">Phosphatase PhoE</fullName>
    </submittedName>
</protein>
<evidence type="ECO:0000256" key="3">
    <source>
        <dbReference type="SAM" id="MobiDB-lite"/>
    </source>
</evidence>
<dbReference type="SUPFAM" id="SSF53254">
    <property type="entry name" value="Phosphoglycerate mutase-like"/>
    <property type="match status" value="1"/>
</dbReference>
<dbReference type="PROSITE" id="PS00175">
    <property type="entry name" value="PG_MUTASE"/>
    <property type="match status" value="1"/>
</dbReference>
<dbReference type="Gene3D" id="3.40.50.1240">
    <property type="entry name" value="Phosphoglycerate mutase-like"/>
    <property type="match status" value="1"/>
</dbReference>
<dbReference type="InterPro" id="IPR029033">
    <property type="entry name" value="His_PPase_superfam"/>
</dbReference>
<feature type="region of interest" description="Disordered" evidence="3">
    <location>
        <begin position="21"/>
        <end position="42"/>
    </location>
</feature>